<dbReference type="OrthoDB" id="9811979at2"/>
<evidence type="ECO:0000313" key="1">
    <source>
        <dbReference type="EMBL" id="KRQ97888.1"/>
    </source>
</evidence>
<dbReference type="STRING" id="280332.CQ12_24980"/>
<comment type="caution">
    <text evidence="1">The sequence shown here is derived from an EMBL/GenBank/DDBJ whole genome shotgun (WGS) entry which is preliminary data.</text>
</comment>
<gene>
    <name evidence="1" type="ORF">CQ12_24980</name>
</gene>
<proteinExistence type="predicted"/>
<dbReference type="AlphaFoldDB" id="A0A0R3KQI3"/>
<evidence type="ECO:0008006" key="3">
    <source>
        <dbReference type="Google" id="ProtNLM"/>
    </source>
</evidence>
<dbReference type="Proteomes" id="UP000050863">
    <property type="component" value="Unassembled WGS sequence"/>
</dbReference>
<evidence type="ECO:0000313" key="2">
    <source>
        <dbReference type="Proteomes" id="UP000050863"/>
    </source>
</evidence>
<sequence>MGAIYRLAKRTDASDLHDIRRRSILELAPPKISVAEAQAWASKLTLSGMEQKLHELEIWVAELDGIVAGWGAIRADRLEGLYTAPEFAGQAWGPDCLVGWKGCCAIASSLRCTQRQAQTPTISTFVAAIGQPARKRLMAPGPS</sequence>
<reference evidence="1 2" key="1">
    <citation type="submission" date="2014-03" db="EMBL/GenBank/DDBJ databases">
        <title>Bradyrhizobium valentinum sp. nov., isolated from effective nodules of Lupinus mariae-josephae, a lupine endemic of basic-lime soils in Eastern Spain.</title>
        <authorList>
            <person name="Duran D."/>
            <person name="Rey L."/>
            <person name="Navarro A."/>
            <person name="Busquets A."/>
            <person name="Imperial J."/>
            <person name="Ruiz-Argueso T."/>
        </authorList>
    </citation>
    <scope>NUCLEOTIDE SEQUENCE [LARGE SCALE GENOMIC DNA]</scope>
    <source>
        <strain evidence="1 2">PAC68</strain>
    </source>
</reference>
<organism evidence="1 2">
    <name type="scientific">Bradyrhizobium jicamae</name>
    <dbReference type="NCBI Taxonomy" id="280332"/>
    <lineage>
        <taxon>Bacteria</taxon>
        <taxon>Pseudomonadati</taxon>
        <taxon>Pseudomonadota</taxon>
        <taxon>Alphaproteobacteria</taxon>
        <taxon>Hyphomicrobiales</taxon>
        <taxon>Nitrobacteraceae</taxon>
        <taxon>Bradyrhizobium</taxon>
    </lineage>
</organism>
<keyword evidence="2" id="KW-1185">Reference proteome</keyword>
<name>A0A0R3KQI3_9BRAD</name>
<accession>A0A0R3KQI3</accession>
<dbReference type="EMBL" id="LLXZ01000187">
    <property type="protein sequence ID" value="KRQ97888.1"/>
    <property type="molecule type" value="Genomic_DNA"/>
</dbReference>
<dbReference type="SUPFAM" id="SSF55729">
    <property type="entry name" value="Acyl-CoA N-acyltransferases (Nat)"/>
    <property type="match status" value="1"/>
</dbReference>
<dbReference type="RefSeq" id="WP_157088611.1">
    <property type="nucleotide sequence ID" value="NZ_LLXZ01000187.1"/>
</dbReference>
<dbReference type="Gene3D" id="3.40.630.30">
    <property type="match status" value="1"/>
</dbReference>
<protein>
    <recommendedName>
        <fullName evidence="3">N-acetyltransferase domain-containing protein</fullName>
    </recommendedName>
</protein>
<dbReference type="InterPro" id="IPR016181">
    <property type="entry name" value="Acyl_CoA_acyltransferase"/>
</dbReference>